<evidence type="ECO:0000256" key="3">
    <source>
        <dbReference type="ARBA" id="ARBA00022543"/>
    </source>
</evidence>
<dbReference type="GO" id="GO:0009881">
    <property type="term" value="F:photoreceptor activity"/>
    <property type="evidence" value="ECO:0007669"/>
    <property type="project" value="UniProtKB-KW"/>
</dbReference>
<evidence type="ECO:0000313" key="16">
    <source>
        <dbReference type="EMBL" id="SFC84428.1"/>
    </source>
</evidence>
<feature type="domain" description="PAS" evidence="14">
    <location>
        <begin position="14"/>
        <end position="87"/>
    </location>
</feature>
<dbReference type="SUPFAM" id="SSF55785">
    <property type="entry name" value="PYP-like sensor domain (PAS domain)"/>
    <property type="match status" value="1"/>
</dbReference>
<evidence type="ECO:0000256" key="6">
    <source>
        <dbReference type="ARBA" id="ARBA00022630"/>
    </source>
</evidence>
<dbReference type="InterPro" id="IPR000014">
    <property type="entry name" value="PAS"/>
</dbReference>
<dbReference type="Pfam" id="PF07536">
    <property type="entry name" value="HWE_HK"/>
    <property type="match status" value="1"/>
</dbReference>
<evidence type="ECO:0000256" key="7">
    <source>
        <dbReference type="ARBA" id="ARBA00022643"/>
    </source>
</evidence>
<evidence type="ECO:0000256" key="11">
    <source>
        <dbReference type="ARBA" id="ARBA00022840"/>
    </source>
</evidence>
<dbReference type="EC" id="2.7.13.3" evidence="2"/>
<evidence type="ECO:0000313" key="17">
    <source>
        <dbReference type="Proteomes" id="UP000198728"/>
    </source>
</evidence>
<dbReference type="NCBIfam" id="TIGR00229">
    <property type="entry name" value="sensory_box"/>
    <property type="match status" value="1"/>
</dbReference>
<dbReference type="STRING" id="441112.SAMN04488094_11015"/>
<dbReference type="InterPro" id="IPR001610">
    <property type="entry name" value="PAC"/>
</dbReference>
<evidence type="ECO:0000256" key="9">
    <source>
        <dbReference type="ARBA" id="ARBA00022741"/>
    </source>
</evidence>
<dbReference type="InterPro" id="IPR036890">
    <property type="entry name" value="HATPase_C_sf"/>
</dbReference>
<dbReference type="CDD" id="cd00130">
    <property type="entry name" value="PAS"/>
    <property type="match status" value="1"/>
</dbReference>
<evidence type="ECO:0000256" key="5">
    <source>
        <dbReference type="ARBA" id="ARBA00022606"/>
    </source>
</evidence>
<reference evidence="16 17" key="1">
    <citation type="submission" date="2016-10" db="EMBL/GenBank/DDBJ databases">
        <authorList>
            <person name="de Groot N.N."/>
        </authorList>
    </citation>
    <scope>NUCLEOTIDE SEQUENCE [LARGE SCALE GENOMIC DNA]</scope>
    <source>
        <strain evidence="16 17">DSM 19548</strain>
    </source>
</reference>
<keyword evidence="11" id="KW-0067">ATP-binding</keyword>
<dbReference type="GO" id="GO:0005524">
    <property type="term" value="F:ATP binding"/>
    <property type="evidence" value="ECO:0007669"/>
    <property type="project" value="UniProtKB-KW"/>
</dbReference>
<keyword evidence="17" id="KW-1185">Reference proteome</keyword>
<evidence type="ECO:0000256" key="4">
    <source>
        <dbReference type="ARBA" id="ARBA00022553"/>
    </source>
</evidence>
<keyword evidence="13" id="KW-0675">Receptor</keyword>
<dbReference type="InterPro" id="IPR000700">
    <property type="entry name" value="PAS-assoc_C"/>
</dbReference>
<dbReference type="RefSeq" id="WP_245758865.1">
    <property type="nucleotide sequence ID" value="NZ_FOLG01000010.1"/>
</dbReference>
<dbReference type="Pfam" id="PF13426">
    <property type="entry name" value="PAS_9"/>
    <property type="match status" value="1"/>
</dbReference>
<evidence type="ECO:0000259" key="14">
    <source>
        <dbReference type="PROSITE" id="PS50112"/>
    </source>
</evidence>
<keyword evidence="4" id="KW-0597">Phosphoprotein</keyword>
<evidence type="ECO:0000256" key="2">
    <source>
        <dbReference type="ARBA" id="ARBA00012438"/>
    </source>
</evidence>
<keyword evidence="3" id="KW-0600">Photoreceptor protein</keyword>
<keyword evidence="7" id="KW-0288">FMN</keyword>
<dbReference type="SMART" id="SM00911">
    <property type="entry name" value="HWE_HK"/>
    <property type="match status" value="1"/>
</dbReference>
<gene>
    <name evidence="16" type="ORF">SAMN04488094_11015</name>
</gene>
<dbReference type="Proteomes" id="UP000198728">
    <property type="component" value="Unassembled WGS sequence"/>
</dbReference>
<keyword evidence="9" id="KW-0547">Nucleotide-binding</keyword>
<dbReference type="PROSITE" id="PS50112">
    <property type="entry name" value="PAS"/>
    <property type="match status" value="1"/>
</dbReference>
<proteinExistence type="predicted"/>
<dbReference type="PROSITE" id="PS50113">
    <property type="entry name" value="PAC"/>
    <property type="match status" value="1"/>
</dbReference>
<dbReference type="InterPro" id="IPR035965">
    <property type="entry name" value="PAS-like_dom_sf"/>
</dbReference>
<evidence type="ECO:0000256" key="10">
    <source>
        <dbReference type="ARBA" id="ARBA00022777"/>
    </source>
</evidence>
<dbReference type="SMART" id="SM00086">
    <property type="entry name" value="PAC"/>
    <property type="match status" value="1"/>
</dbReference>
<evidence type="ECO:0000256" key="13">
    <source>
        <dbReference type="ARBA" id="ARBA00023170"/>
    </source>
</evidence>
<evidence type="ECO:0000259" key="15">
    <source>
        <dbReference type="PROSITE" id="PS50113"/>
    </source>
</evidence>
<dbReference type="Gene3D" id="3.30.450.20">
    <property type="entry name" value="PAS domain"/>
    <property type="match status" value="1"/>
</dbReference>
<dbReference type="AlphaFoldDB" id="A0A1I1MMM6"/>
<name>A0A1I1MMM6_9RHOB</name>
<protein>
    <recommendedName>
        <fullName evidence="2">histidine kinase</fullName>
        <ecNumber evidence="2">2.7.13.3</ecNumber>
    </recommendedName>
</protein>
<dbReference type="GO" id="GO:0004673">
    <property type="term" value="F:protein histidine kinase activity"/>
    <property type="evidence" value="ECO:0007669"/>
    <property type="project" value="UniProtKB-EC"/>
</dbReference>
<dbReference type="SMART" id="SM00091">
    <property type="entry name" value="PAS"/>
    <property type="match status" value="1"/>
</dbReference>
<evidence type="ECO:0000256" key="8">
    <source>
        <dbReference type="ARBA" id="ARBA00022679"/>
    </source>
</evidence>
<dbReference type="Gene3D" id="3.30.565.10">
    <property type="entry name" value="Histidine kinase-like ATPase, C-terminal domain"/>
    <property type="match status" value="1"/>
</dbReference>
<dbReference type="InterPro" id="IPR011102">
    <property type="entry name" value="Sig_transdc_His_kinase_HWE"/>
</dbReference>
<dbReference type="PANTHER" id="PTHR47429">
    <property type="entry name" value="PROTEIN TWIN LOV 1"/>
    <property type="match status" value="1"/>
</dbReference>
<organism evidence="16 17">
    <name type="scientific">Tropicimonas isoalkanivorans</name>
    <dbReference type="NCBI Taxonomy" id="441112"/>
    <lineage>
        <taxon>Bacteria</taxon>
        <taxon>Pseudomonadati</taxon>
        <taxon>Pseudomonadota</taxon>
        <taxon>Alphaproteobacteria</taxon>
        <taxon>Rhodobacterales</taxon>
        <taxon>Roseobacteraceae</taxon>
        <taxon>Tropicimonas</taxon>
    </lineage>
</organism>
<keyword evidence="12" id="KW-0157">Chromophore</keyword>
<sequence length="332" mass="36282">MNFGMPWSEGTLDTEGAMLEAIRHARLPMCITDPRQPDNPIVFANPAFAELTGYAPEDVIGRNCRFLQGEETTRESIDAIRQIIREQTVGTVEIVNYRKDGSSFVNALQLGPILDAEGELLYYFGSQLDVSLRNDIEQQARALADRELLHRLRNIVNVMSAIIRKTVQEEHTSSDLTRILIGRLDALGKAHFDTIERPRQDVFGIDALAGKLIGAYAPRGVAQFDLRGERFDVPPALIAPITLLLHELAANAVKHGALRCPDGKVVFTSTVRPSEHGDAIDLHWQEHGGPTVTAPQSQSGSAIVRDIVAASGGTVDFDWKPAGLVVTASFAS</sequence>
<dbReference type="EMBL" id="FOLG01000010">
    <property type="protein sequence ID" value="SFC84428.1"/>
    <property type="molecule type" value="Genomic_DNA"/>
</dbReference>
<keyword evidence="8" id="KW-0808">Transferase</keyword>
<keyword evidence="6" id="KW-0285">Flavoprotein</keyword>
<comment type="catalytic activity">
    <reaction evidence="1">
        <text>ATP + protein L-histidine = ADP + protein N-phospho-L-histidine.</text>
        <dbReference type="EC" id="2.7.13.3"/>
    </reaction>
</comment>
<dbReference type="PANTHER" id="PTHR47429:SF2">
    <property type="entry name" value="PROTEIN TWIN LOV 1"/>
    <property type="match status" value="1"/>
</dbReference>
<evidence type="ECO:0000256" key="12">
    <source>
        <dbReference type="ARBA" id="ARBA00022991"/>
    </source>
</evidence>
<feature type="domain" description="PAC" evidence="15">
    <location>
        <begin position="90"/>
        <end position="142"/>
    </location>
</feature>
<evidence type="ECO:0000256" key="1">
    <source>
        <dbReference type="ARBA" id="ARBA00000085"/>
    </source>
</evidence>
<keyword evidence="5" id="KW-0716">Sensory transduction</keyword>
<keyword evidence="10" id="KW-0418">Kinase</keyword>
<accession>A0A1I1MMM6</accession>